<feature type="compositionally biased region" description="Basic and acidic residues" evidence="1">
    <location>
        <begin position="91"/>
        <end position="100"/>
    </location>
</feature>
<organism evidence="2 3">
    <name type="scientific">Characodon lateralis</name>
    <dbReference type="NCBI Taxonomy" id="208331"/>
    <lineage>
        <taxon>Eukaryota</taxon>
        <taxon>Metazoa</taxon>
        <taxon>Chordata</taxon>
        <taxon>Craniata</taxon>
        <taxon>Vertebrata</taxon>
        <taxon>Euteleostomi</taxon>
        <taxon>Actinopterygii</taxon>
        <taxon>Neopterygii</taxon>
        <taxon>Teleostei</taxon>
        <taxon>Neoteleostei</taxon>
        <taxon>Acanthomorphata</taxon>
        <taxon>Ovalentaria</taxon>
        <taxon>Atherinomorphae</taxon>
        <taxon>Cyprinodontiformes</taxon>
        <taxon>Goodeidae</taxon>
        <taxon>Characodon</taxon>
    </lineage>
</organism>
<gene>
    <name evidence="2" type="ORF">CHARACLAT_001394</name>
</gene>
<evidence type="ECO:0000313" key="3">
    <source>
        <dbReference type="Proteomes" id="UP001352852"/>
    </source>
</evidence>
<evidence type="ECO:0000313" key="2">
    <source>
        <dbReference type="EMBL" id="MED6286016.1"/>
    </source>
</evidence>
<evidence type="ECO:0000256" key="1">
    <source>
        <dbReference type="SAM" id="MobiDB-lite"/>
    </source>
</evidence>
<feature type="region of interest" description="Disordered" evidence="1">
    <location>
        <begin position="59"/>
        <end position="100"/>
    </location>
</feature>
<proteinExistence type="predicted"/>
<accession>A0ABU7EG57</accession>
<feature type="region of interest" description="Disordered" evidence="1">
    <location>
        <begin position="1"/>
        <end position="23"/>
    </location>
</feature>
<reference evidence="2 3" key="1">
    <citation type="submission" date="2021-06" db="EMBL/GenBank/DDBJ databases">
        <authorList>
            <person name="Palmer J.M."/>
        </authorList>
    </citation>
    <scope>NUCLEOTIDE SEQUENCE [LARGE SCALE GENOMIC DNA]</scope>
    <source>
        <strain evidence="2 3">CL_MEX2019</strain>
        <tissue evidence="2">Muscle</tissue>
    </source>
</reference>
<comment type="caution">
    <text evidence="2">The sequence shown here is derived from an EMBL/GenBank/DDBJ whole genome shotgun (WGS) entry which is preliminary data.</text>
</comment>
<protein>
    <submittedName>
        <fullName evidence="2">Uncharacterized protein</fullName>
    </submittedName>
</protein>
<dbReference type="Proteomes" id="UP001352852">
    <property type="component" value="Unassembled WGS sequence"/>
</dbReference>
<keyword evidence="3" id="KW-1185">Reference proteome</keyword>
<sequence>MALLQAPPGWLSSSPYLSPGHPTEKAHFSCLYPGSCSFGHDPKFMAIDRQVHREHRFSAQLSLHHNRPAQRPHYFGNRTDPSVDLPLHSHLTREQDPKIP</sequence>
<dbReference type="EMBL" id="JAHUTJ010057431">
    <property type="protein sequence ID" value="MED6286016.1"/>
    <property type="molecule type" value="Genomic_DNA"/>
</dbReference>
<name>A0ABU7EG57_9TELE</name>